<feature type="compositionally biased region" description="Low complexity" evidence="3">
    <location>
        <begin position="690"/>
        <end position="733"/>
    </location>
</feature>
<feature type="region of interest" description="Disordered" evidence="3">
    <location>
        <begin position="549"/>
        <end position="577"/>
    </location>
</feature>
<dbReference type="InterPro" id="IPR000719">
    <property type="entry name" value="Prot_kinase_dom"/>
</dbReference>
<dbReference type="SUPFAM" id="SSF56112">
    <property type="entry name" value="Protein kinase-like (PK-like)"/>
    <property type="match status" value="1"/>
</dbReference>
<feature type="repeat" description="HEAT" evidence="2">
    <location>
        <begin position="431"/>
        <end position="468"/>
    </location>
</feature>
<dbReference type="Pfam" id="PF22956">
    <property type="entry name" value="VPS15-like_hel"/>
    <property type="match status" value="1"/>
</dbReference>
<dbReference type="PANTHER" id="PTHR12984">
    <property type="entry name" value="SCY1-RELATED S/T PROTEIN KINASE-LIKE"/>
    <property type="match status" value="1"/>
</dbReference>
<dbReference type="InterPro" id="IPR055231">
    <property type="entry name" value="2AA_helical"/>
</dbReference>
<feature type="region of interest" description="Disordered" evidence="3">
    <location>
        <begin position="597"/>
        <end position="813"/>
    </location>
</feature>
<organism evidence="5 6">
    <name type="scientific">Zalerion maritima</name>
    <dbReference type="NCBI Taxonomy" id="339359"/>
    <lineage>
        <taxon>Eukaryota</taxon>
        <taxon>Fungi</taxon>
        <taxon>Dikarya</taxon>
        <taxon>Ascomycota</taxon>
        <taxon>Pezizomycotina</taxon>
        <taxon>Sordariomycetes</taxon>
        <taxon>Lulworthiomycetidae</taxon>
        <taxon>Lulworthiales</taxon>
        <taxon>Lulworthiaceae</taxon>
        <taxon>Zalerion</taxon>
    </lineage>
</organism>
<evidence type="ECO:0000256" key="2">
    <source>
        <dbReference type="PROSITE-ProRule" id="PRU00103"/>
    </source>
</evidence>
<dbReference type="PROSITE" id="PS50011">
    <property type="entry name" value="PROTEIN_KINASE_DOM"/>
    <property type="match status" value="1"/>
</dbReference>
<dbReference type="InterPro" id="IPR016024">
    <property type="entry name" value="ARM-type_fold"/>
</dbReference>
<gene>
    <name evidence="5" type="ORF">MKZ38_006015</name>
</gene>
<dbReference type="GO" id="GO:0004672">
    <property type="term" value="F:protein kinase activity"/>
    <property type="evidence" value="ECO:0007669"/>
    <property type="project" value="InterPro"/>
</dbReference>
<evidence type="ECO:0000256" key="1">
    <source>
        <dbReference type="ARBA" id="ARBA00022737"/>
    </source>
</evidence>
<dbReference type="InterPro" id="IPR051177">
    <property type="entry name" value="CIK-Related_Protein"/>
</dbReference>
<feature type="compositionally biased region" description="Polar residues" evidence="3">
    <location>
        <begin position="558"/>
        <end position="574"/>
    </location>
</feature>
<dbReference type="Gene3D" id="1.25.10.10">
    <property type="entry name" value="Leucine-rich Repeat Variant"/>
    <property type="match status" value="1"/>
</dbReference>
<dbReference type="AlphaFoldDB" id="A0AAD5WQ01"/>
<dbReference type="GO" id="GO:0005737">
    <property type="term" value="C:cytoplasm"/>
    <property type="evidence" value="ECO:0007669"/>
    <property type="project" value="TreeGrafter"/>
</dbReference>
<reference evidence="5" key="1">
    <citation type="submission" date="2022-07" db="EMBL/GenBank/DDBJ databases">
        <title>Draft genome sequence of Zalerion maritima ATCC 34329, a (micro)plastics degrading marine fungus.</title>
        <authorList>
            <person name="Paco A."/>
            <person name="Goncalves M.F.M."/>
            <person name="Rocha-Santos T.A.P."/>
            <person name="Alves A."/>
        </authorList>
    </citation>
    <scope>NUCLEOTIDE SEQUENCE</scope>
    <source>
        <strain evidence="5">ATCC 34329</strain>
    </source>
</reference>
<keyword evidence="6" id="KW-1185">Reference proteome</keyword>
<feature type="compositionally biased region" description="Polar residues" evidence="3">
    <location>
        <begin position="602"/>
        <end position="612"/>
    </location>
</feature>
<accession>A0AAD5WQ01</accession>
<dbReference type="Proteomes" id="UP001201980">
    <property type="component" value="Unassembled WGS sequence"/>
</dbReference>
<dbReference type="Gene3D" id="1.10.510.10">
    <property type="entry name" value="Transferase(Phosphotransferase) domain 1"/>
    <property type="match status" value="1"/>
</dbReference>
<comment type="caution">
    <text evidence="5">The sequence shown here is derived from an EMBL/GenBank/DDBJ whole genome shotgun (WGS) entry which is preliminary data.</text>
</comment>
<evidence type="ECO:0000259" key="4">
    <source>
        <dbReference type="PROSITE" id="PS50011"/>
    </source>
</evidence>
<dbReference type="GO" id="GO:0006409">
    <property type="term" value="P:tRNA export from nucleus"/>
    <property type="evidence" value="ECO:0007669"/>
    <property type="project" value="TreeGrafter"/>
</dbReference>
<dbReference type="InterPro" id="IPR011009">
    <property type="entry name" value="Kinase-like_dom_sf"/>
</dbReference>
<dbReference type="EMBL" id="JAKWBI020000366">
    <property type="protein sequence ID" value="KAJ2895933.1"/>
    <property type="molecule type" value="Genomic_DNA"/>
</dbReference>
<evidence type="ECO:0000313" key="6">
    <source>
        <dbReference type="Proteomes" id="UP001201980"/>
    </source>
</evidence>
<feature type="compositionally biased region" description="Low complexity" evidence="3">
    <location>
        <begin position="776"/>
        <end position="789"/>
    </location>
</feature>
<dbReference type="PANTHER" id="PTHR12984:SF3">
    <property type="entry name" value="N-TERMINAL KINASE-LIKE PROTEIN"/>
    <property type="match status" value="1"/>
</dbReference>
<evidence type="ECO:0000313" key="5">
    <source>
        <dbReference type="EMBL" id="KAJ2895933.1"/>
    </source>
</evidence>
<evidence type="ECO:0000256" key="3">
    <source>
        <dbReference type="SAM" id="MobiDB-lite"/>
    </source>
</evidence>
<name>A0AAD5WQ01_9PEZI</name>
<dbReference type="SMART" id="SM00220">
    <property type="entry name" value="S_TKc"/>
    <property type="match status" value="1"/>
</dbReference>
<dbReference type="InterPro" id="IPR021133">
    <property type="entry name" value="HEAT_type_2"/>
</dbReference>
<proteinExistence type="predicted"/>
<dbReference type="GO" id="GO:0005524">
    <property type="term" value="F:ATP binding"/>
    <property type="evidence" value="ECO:0007669"/>
    <property type="project" value="InterPro"/>
</dbReference>
<keyword evidence="1" id="KW-0677">Repeat</keyword>
<dbReference type="Gene3D" id="3.30.200.20">
    <property type="entry name" value="Phosphorylase Kinase, domain 1"/>
    <property type="match status" value="1"/>
</dbReference>
<feature type="domain" description="Protein kinase" evidence="4">
    <location>
        <begin position="1"/>
        <end position="270"/>
    </location>
</feature>
<dbReference type="InterPro" id="IPR011989">
    <property type="entry name" value="ARM-like"/>
</dbReference>
<feature type="compositionally biased region" description="Acidic residues" evidence="3">
    <location>
        <begin position="803"/>
        <end position="813"/>
    </location>
</feature>
<protein>
    <submittedName>
        <fullName evidence="5">Armadillo-type protein</fullName>
    </submittedName>
</protein>
<sequence length="813" mass="87346">MDFLKSAVASAIAKGPAFPYSFGDQVDLDDSIWTLYNGTRREDGSNCSIFSFDVGAHRAQLPLARNAVKKLRTFRHPGVIKVLDTVESDSHIYIATERLVPLRWHVKRKSLTPETIKWGLYSIARTVKFVNDEASSIHGNLKVASVYTSESGEWKLGGFEVLSNVKDDDAIVYTYGSLVPDSSRYTPPELASSGWDAIKRSPHSAVDSYTFGTLIYEVFNGHFHGQDQAGQTKGVPPSIHAPYRRLVNRNPKARLSVGHFVEQGKRHGSFFDTPLIKLTEGIDNLGLKSEAEREEFLDNLESLSDDFPEDFFKMKILPELLKSVEFGGGGPKAFSVVMKIGAKLSNEDFDTKVTPVVVRLFSNPDRAIRVCLLDNLPHMIDRLSQKIVNDKIFPPLVTGFTDIAPLVREQTLKSTLTIITKLSDRTINGELLKYLAKTANDEQPGIRTNTTICLGKIAKHLGTSNRSKVLVAAFTRSLRDPFVHARNAALMALAATAEFLSDEECACRVMPVVCPLLIDKEKMARDQASITLEVFMKRTRKAAEGMPDTVFKEPVTGGSHTPTPRMGTPQTSGSGAVPGAWAGWAISSFTNKLSSAAGEMQTGHNGAPTASPSPTPERKPSPLQLKSGTSSASVLHRQAVKSPGPTPLSRTASSGSAAAAAFLPPEPEPEASFDDAWGSMGDMDDDDAFGDAWGAEPSAGKSTPPSSSSPPAAKKSPMAAKKATPSSAMAATPFLGSNDDGEPDFAGWLAAQAEKKKGGVGAKPLPKGLSKGGAKKGITGAAAKKPMAAPKKKTVDLKPKDDVGDDDGWGEGW</sequence>
<dbReference type="SUPFAM" id="SSF48371">
    <property type="entry name" value="ARM repeat"/>
    <property type="match status" value="1"/>
</dbReference>
<feature type="compositionally biased region" description="Polar residues" evidence="3">
    <location>
        <begin position="624"/>
        <end position="633"/>
    </location>
</feature>
<feature type="compositionally biased region" description="Low complexity" evidence="3">
    <location>
        <begin position="652"/>
        <end position="663"/>
    </location>
</feature>
<dbReference type="Pfam" id="PF00069">
    <property type="entry name" value="Pkinase"/>
    <property type="match status" value="1"/>
</dbReference>
<dbReference type="PROSITE" id="PS50077">
    <property type="entry name" value="HEAT_REPEAT"/>
    <property type="match status" value="1"/>
</dbReference>
<feature type="compositionally biased region" description="Basic and acidic residues" evidence="3">
    <location>
        <begin position="793"/>
        <end position="802"/>
    </location>
</feature>